<organism evidence="3 4">
    <name type="scientific">Botrytis paeoniae</name>
    <dbReference type="NCBI Taxonomy" id="278948"/>
    <lineage>
        <taxon>Eukaryota</taxon>
        <taxon>Fungi</taxon>
        <taxon>Dikarya</taxon>
        <taxon>Ascomycota</taxon>
        <taxon>Pezizomycotina</taxon>
        <taxon>Leotiomycetes</taxon>
        <taxon>Helotiales</taxon>
        <taxon>Sclerotiniaceae</taxon>
        <taxon>Botrytis</taxon>
    </lineage>
</organism>
<feature type="compositionally biased region" description="Low complexity" evidence="1">
    <location>
        <begin position="398"/>
        <end position="420"/>
    </location>
</feature>
<evidence type="ECO:0000313" key="3">
    <source>
        <dbReference type="EMBL" id="TGO21113.1"/>
    </source>
</evidence>
<feature type="region of interest" description="Disordered" evidence="1">
    <location>
        <begin position="335"/>
        <end position="366"/>
    </location>
</feature>
<dbReference type="PANTHER" id="PTHR36223:SF1">
    <property type="entry name" value="TRANSCRIPTION ELONGATION FACTOR EAF N-TERMINAL DOMAIN-CONTAINING PROTEIN"/>
    <property type="match status" value="1"/>
</dbReference>
<dbReference type="InterPro" id="IPR057678">
    <property type="entry name" value="DUF7918"/>
</dbReference>
<proteinExistence type="predicted"/>
<protein>
    <recommendedName>
        <fullName evidence="2">DUF7918 domain-containing protein</fullName>
    </recommendedName>
</protein>
<dbReference type="AlphaFoldDB" id="A0A4Z1FEH9"/>
<dbReference type="Proteomes" id="UP000297910">
    <property type="component" value="Unassembled WGS sequence"/>
</dbReference>
<reference evidence="3 4" key="1">
    <citation type="submission" date="2017-12" db="EMBL/GenBank/DDBJ databases">
        <title>Comparative genomics of Botrytis spp.</title>
        <authorList>
            <person name="Valero-Jimenez C.A."/>
            <person name="Tapia P."/>
            <person name="Veloso J."/>
            <person name="Silva-Moreno E."/>
            <person name="Staats M."/>
            <person name="Valdes J.H."/>
            <person name="Van Kan J.A.L."/>
        </authorList>
    </citation>
    <scope>NUCLEOTIDE SEQUENCE [LARGE SCALE GENOMIC DNA]</scope>
    <source>
        <strain evidence="3 4">Bp0003</strain>
    </source>
</reference>
<name>A0A4Z1FEH9_9HELO</name>
<evidence type="ECO:0000256" key="1">
    <source>
        <dbReference type="SAM" id="MobiDB-lite"/>
    </source>
</evidence>
<evidence type="ECO:0000313" key="4">
    <source>
        <dbReference type="Proteomes" id="UP000297910"/>
    </source>
</evidence>
<gene>
    <name evidence="3" type="ORF">BPAE_0239g00010</name>
</gene>
<dbReference type="Pfam" id="PF25534">
    <property type="entry name" value="DUF7918"/>
    <property type="match status" value="1"/>
</dbReference>
<keyword evidence="4" id="KW-1185">Reference proteome</keyword>
<feature type="domain" description="DUF7918" evidence="2">
    <location>
        <begin position="9"/>
        <end position="255"/>
    </location>
</feature>
<feature type="compositionally biased region" description="Polar residues" evidence="1">
    <location>
        <begin position="335"/>
        <end position="360"/>
    </location>
</feature>
<dbReference type="PANTHER" id="PTHR36223">
    <property type="entry name" value="BETA-LACTAMASE-TYPE TRANSPEPTIDASE FOLD DOMAIN CONTAINING PROTEIN"/>
    <property type="match status" value="1"/>
</dbReference>
<feature type="region of interest" description="Disordered" evidence="1">
    <location>
        <begin position="294"/>
        <end position="321"/>
    </location>
</feature>
<feature type="compositionally biased region" description="Polar residues" evidence="1">
    <location>
        <begin position="300"/>
        <end position="313"/>
    </location>
</feature>
<sequence length="467" mass="51514">MTVLKSLPGIDVTVCVDDKPLKEYENTEDEVMLNEPEGLGKKFEVAKHQRSVTVKKFVESTAGKFFTIKCSVKNPYRYAGACTHISFCSSIDGKNLSWAPLFNKETYEKSSFSLTRVVEGNFYKEEGELLVQRLQFTETHLTLWNNSIEAATRLDENGRYVGEIEVRVFREMSPSKASLVSTAPLVSKTEIPENLLKSQAKSHSTLFSQGEAEKEGKYVKMKCCDGGREYPIGIFNFQYGSKGWRDLEALGIFARMPEPESSSSFGHDFEPLPMPTSEARASEKLFRGTMKEAEAEAKMSDNNSHSGSTSNPMPKTFAPPPIKQELQDAESVQNYIPTTPSVPGGSSDTTSPINSASWNLQDLDPTQTGQLFGQFLQYLQAQGGGRPSRAPPPHPVGTTTAALSSLSTSTSSSEIVTTTTPKPPVKRENEGNGNESRKRRRKIRGKVTIDLTEDDSDDDVVVDLDSD</sequence>
<dbReference type="EMBL" id="PQXI01000238">
    <property type="protein sequence ID" value="TGO21113.1"/>
    <property type="molecule type" value="Genomic_DNA"/>
</dbReference>
<evidence type="ECO:0000259" key="2">
    <source>
        <dbReference type="Pfam" id="PF25534"/>
    </source>
</evidence>
<accession>A0A4Z1FEH9</accession>
<feature type="region of interest" description="Disordered" evidence="1">
    <location>
        <begin position="382"/>
        <end position="444"/>
    </location>
</feature>
<comment type="caution">
    <text evidence="3">The sequence shown here is derived from an EMBL/GenBank/DDBJ whole genome shotgun (WGS) entry which is preliminary data.</text>
</comment>